<reference evidence="2" key="1">
    <citation type="submission" date="2019-08" db="EMBL/GenBank/DDBJ databases">
        <authorList>
            <person name="Kucharzyk K."/>
            <person name="Murdoch R.W."/>
            <person name="Higgins S."/>
            <person name="Loffler F."/>
        </authorList>
    </citation>
    <scope>NUCLEOTIDE SEQUENCE</scope>
</reference>
<dbReference type="AlphaFoldDB" id="A0A645F5X7"/>
<dbReference type="EMBL" id="VSSQ01055381">
    <property type="protein sequence ID" value="MPN09280.1"/>
    <property type="molecule type" value="Genomic_DNA"/>
</dbReference>
<proteinExistence type="predicted"/>
<feature type="region of interest" description="Disordered" evidence="1">
    <location>
        <begin position="1"/>
        <end position="29"/>
    </location>
</feature>
<protein>
    <submittedName>
        <fullName evidence="2">Uncharacterized protein</fullName>
    </submittedName>
</protein>
<evidence type="ECO:0000313" key="2">
    <source>
        <dbReference type="EMBL" id="MPN09280.1"/>
    </source>
</evidence>
<evidence type="ECO:0000256" key="1">
    <source>
        <dbReference type="SAM" id="MobiDB-lite"/>
    </source>
</evidence>
<gene>
    <name evidence="2" type="ORF">SDC9_156569</name>
</gene>
<accession>A0A645F5X7</accession>
<sequence>MKLNRATRARDTKGSAAVSAASKTTPNSPAISSLKLRVASSAPIFCAPIRCRSPGKASSTCSTCAIRLNRRMPLAILPESVSSWSNCARTAASICTLASMRVWRCSPKRCPREARKTLDVPRSFCRTCTNSHTPLTRPLVTSSCSSP</sequence>
<comment type="caution">
    <text evidence="2">The sequence shown here is derived from an EMBL/GenBank/DDBJ whole genome shotgun (WGS) entry which is preliminary data.</text>
</comment>
<organism evidence="2">
    <name type="scientific">bioreactor metagenome</name>
    <dbReference type="NCBI Taxonomy" id="1076179"/>
    <lineage>
        <taxon>unclassified sequences</taxon>
        <taxon>metagenomes</taxon>
        <taxon>ecological metagenomes</taxon>
    </lineage>
</organism>
<name>A0A645F5X7_9ZZZZ</name>